<dbReference type="GO" id="GO:0016787">
    <property type="term" value="F:hydrolase activity"/>
    <property type="evidence" value="ECO:0007669"/>
    <property type="project" value="UniProtKB-UniRule"/>
</dbReference>
<feature type="region of interest" description="Disordered" evidence="12">
    <location>
        <begin position="880"/>
        <end position="947"/>
    </location>
</feature>
<evidence type="ECO:0000256" key="7">
    <source>
        <dbReference type="ARBA" id="ARBA00023235"/>
    </source>
</evidence>
<reference evidence="15 16" key="1">
    <citation type="journal article" date="2019" name="Nat. Ecol. Evol.">
        <title>Megaphylogeny resolves global patterns of mushroom evolution.</title>
        <authorList>
            <person name="Varga T."/>
            <person name="Krizsan K."/>
            <person name="Foldi C."/>
            <person name="Dima B."/>
            <person name="Sanchez-Garcia M."/>
            <person name="Sanchez-Ramirez S."/>
            <person name="Szollosi G.J."/>
            <person name="Szarkandi J.G."/>
            <person name="Papp V."/>
            <person name="Albert L."/>
            <person name="Andreopoulos W."/>
            <person name="Angelini C."/>
            <person name="Antonin V."/>
            <person name="Barry K.W."/>
            <person name="Bougher N.L."/>
            <person name="Buchanan P."/>
            <person name="Buyck B."/>
            <person name="Bense V."/>
            <person name="Catcheside P."/>
            <person name="Chovatia M."/>
            <person name="Cooper J."/>
            <person name="Damon W."/>
            <person name="Desjardin D."/>
            <person name="Finy P."/>
            <person name="Geml J."/>
            <person name="Haridas S."/>
            <person name="Hughes K."/>
            <person name="Justo A."/>
            <person name="Karasinski D."/>
            <person name="Kautmanova I."/>
            <person name="Kiss B."/>
            <person name="Kocsube S."/>
            <person name="Kotiranta H."/>
            <person name="LaButti K.M."/>
            <person name="Lechner B.E."/>
            <person name="Liimatainen K."/>
            <person name="Lipzen A."/>
            <person name="Lukacs Z."/>
            <person name="Mihaltcheva S."/>
            <person name="Morgado L.N."/>
            <person name="Niskanen T."/>
            <person name="Noordeloos M.E."/>
            <person name="Ohm R.A."/>
            <person name="Ortiz-Santana B."/>
            <person name="Ovrebo C."/>
            <person name="Racz N."/>
            <person name="Riley R."/>
            <person name="Savchenko A."/>
            <person name="Shiryaev A."/>
            <person name="Soop K."/>
            <person name="Spirin V."/>
            <person name="Szebenyi C."/>
            <person name="Tomsovsky M."/>
            <person name="Tulloss R.E."/>
            <person name="Uehling J."/>
            <person name="Grigoriev I.V."/>
            <person name="Vagvolgyi C."/>
            <person name="Papp T."/>
            <person name="Martin F.M."/>
            <person name="Miettinen O."/>
            <person name="Hibbett D.S."/>
            <person name="Nagy L.G."/>
        </authorList>
    </citation>
    <scope>NUCLEOTIDE SEQUENCE [LARGE SCALE GENOMIC DNA]</scope>
    <source>
        <strain evidence="15 16">CBS 121175</strain>
    </source>
</reference>
<dbReference type="Proteomes" id="UP000307440">
    <property type="component" value="Unassembled WGS sequence"/>
</dbReference>
<evidence type="ECO:0000256" key="9">
    <source>
        <dbReference type="ARBA" id="ARBA00034808"/>
    </source>
</evidence>
<dbReference type="GO" id="GO:0000725">
    <property type="term" value="P:recombinational repair"/>
    <property type="evidence" value="ECO:0007669"/>
    <property type="project" value="TreeGrafter"/>
</dbReference>
<dbReference type="GO" id="GO:0043138">
    <property type="term" value="F:3'-5' DNA helicase activity"/>
    <property type="evidence" value="ECO:0007669"/>
    <property type="project" value="UniProtKB-EC"/>
</dbReference>
<dbReference type="Pfam" id="PF00580">
    <property type="entry name" value="UvrD-helicase"/>
    <property type="match status" value="1"/>
</dbReference>
<dbReference type="Gene3D" id="1.10.10.160">
    <property type="match status" value="1"/>
</dbReference>
<keyword evidence="16" id="KW-1185">Reference proteome</keyword>
<feature type="compositionally biased region" description="Polar residues" evidence="12">
    <location>
        <begin position="906"/>
        <end position="917"/>
    </location>
</feature>
<dbReference type="InterPro" id="IPR013986">
    <property type="entry name" value="DExx_box_DNA_helicase_dom_sf"/>
</dbReference>
<protein>
    <recommendedName>
        <fullName evidence="9">DNA 3'-5' helicase</fullName>
        <ecNumber evidence="9">5.6.2.4</ecNumber>
    </recommendedName>
</protein>
<evidence type="ECO:0000259" key="14">
    <source>
        <dbReference type="PROSITE" id="PS51217"/>
    </source>
</evidence>
<evidence type="ECO:0000256" key="3">
    <source>
        <dbReference type="ARBA" id="ARBA00022801"/>
    </source>
</evidence>
<dbReference type="GO" id="GO:0005524">
    <property type="term" value="F:ATP binding"/>
    <property type="evidence" value="ECO:0007669"/>
    <property type="project" value="UniProtKB-UniRule"/>
</dbReference>
<dbReference type="InterPro" id="IPR014017">
    <property type="entry name" value="DNA_helicase_UvrD-like_C"/>
</dbReference>
<feature type="domain" description="UvrD-like helicase C-terminal" evidence="14">
    <location>
        <begin position="299"/>
        <end position="600"/>
    </location>
</feature>
<dbReference type="CDD" id="cd17932">
    <property type="entry name" value="DEXQc_UvrD"/>
    <property type="match status" value="1"/>
</dbReference>
<evidence type="ECO:0000313" key="15">
    <source>
        <dbReference type="EMBL" id="TFK20286.1"/>
    </source>
</evidence>
<dbReference type="Pfam" id="PF13361">
    <property type="entry name" value="UvrD_C"/>
    <property type="match status" value="1"/>
</dbReference>
<dbReference type="GO" id="GO:0005634">
    <property type="term" value="C:nucleus"/>
    <property type="evidence" value="ECO:0007669"/>
    <property type="project" value="TreeGrafter"/>
</dbReference>
<evidence type="ECO:0000256" key="6">
    <source>
        <dbReference type="ARBA" id="ARBA00023125"/>
    </source>
</evidence>
<evidence type="ECO:0000256" key="8">
    <source>
        <dbReference type="ARBA" id="ARBA00034617"/>
    </source>
</evidence>
<feature type="compositionally biased region" description="Polar residues" evidence="12">
    <location>
        <begin position="880"/>
        <end position="890"/>
    </location>
</feature>
<dbReference type="STRING" id="230819.A0A5C3KJA5"/>
<dbReference type="OrthoDB" id="1470711at2759"/>
<evidence type="ECO:0000313" key="16">
    <source>
        <dbReference type="Proteomes" id="UP000307440"/>
    </source>
</evidence>
<evidence type="ECO:0000259" key="13">
    <source>
        <dbReference type="PROSITE" id="PS51198"/>
    </source>
</evidence>
<evidence type="ECO:0000256" key="12">
    <source>
        <dbReference type="SAM" id="MobiDB-lite"/>
    </source>
</evidence>
<feature type="domain" description="UvrD-like helicase ATP-binding" evidence="13">
    <location>
        <begin position="8"/>
        <end position="298"/>
    </location>
</feature>
<dbReference type="EMBL" id="ML210305">
    <property type="protein sequence ID" value="TFK20286.1"/>
    <property type="molecule type" value="Genomic_DNA"/>
</dbReference>
<sequence>MEDEFLRDLNATQLKAVTHAADASLQILAGPGSGKTRVLTSRIAHLILNCHLPPMSICAVTFTNKVANETKERLMKLIGKEKTAQLKMGTFHSLCARFLRKYPKQANVPDNFTVCDAAESKKIIGKLLKAHEGVLKERGLSLEPAGCASIISKAKSRGQSAKDCLTEAKAASGYRDPTTPPNLEVIVGLVYVGYEAELKRNNALDFDDLLIYGVKLFAGHKETVLWCRHILVDEFQDTNVTQYELMRAIGVSRCVTVVGDPDQSIYGWRSADVKNLEKMRRDFPNTSQFFLEESYRSTGAILRASHSIVSQDSKRIDKALFTSHPDGITPVLYQVHTEQEESAFIALEIKRLVAGMGGAFCWGDFAILLRYNALSRNLESALQKERIPCRVLGGHRYFERLEVKDLLAYLQLIDNPMYEPSFTRVINVPGRGIGEKTLNDILGRAGKTGKPFLELLEGIHDMKLPDHKPSIRKKIAPFVKVIRVMRTHASEGMGPSDLIRKLVDLLEYKEHLKKTQQDWETRWENVNELITFAKEVEEQLQMDKEHASLGLSPDDTNIDEDVSPLRQFLQVSMLTSEGDGQSEADNKDKVTISTCHSAKGLEWPVVIIPSVDSTTYPFIRSEDEDEERRLLYVACTRAKSLLYLTRSSSRMVAGDVKQKQLSKFIAATLEKSHKESSGPLFIQHLPHLEGEDRAIICKVLERTVPECATIEAAVEDFYKLGRTVPSNIVWRPAGAHLLAPVPSFPTPTRQFGAAYAGRTLPQTEVLISGFQLLSGNPITRDYNGPSTGFQRPRMTAESVSTMPHPMHLVQPNPSRFQVTTGAATGGQPKAISGANFANSSKILHSLTTEPADTGQKALPLASSSRPGPLKQGSLAYIQKNKSGAPTNTGKAKTGQLQPPPAPPLQVVSNKPLQQSTNSAPTSKIIISTASSSTQAGTTAPPMLAGMKRGRLGVGRATTGYTNKKFKPPLS</sequence>
<keyword evidence="4 11" id="KW-0347">Helicase</keyword>
<dbReference type="GO" id="GO:0003677">
    <property type="term" value="F:DNA binding"/>
    <property type="evidence" value="ECO:0007669"/>
    <property type="project" value="UniProtKB-KW"/>
</dbReference>
<keyword evidence="5 11" id="KW-0067">ATP-binding</keyword>
<keyword evidence="3 11" id="KW-0378">Hydrolase</keyword>
<dbReference type="SUPFAM" id="SSF52540">
    <property type="entry name" value="P-loop containing nucleoside triphosphate hydrolases"/>
    <property type="match status" value="1"/>
</dbReference>
<comment type="catalytic activity">
    <reaction evidence="10">
        <text>ATP + H2O = ADP + phosphate + H(+)</text>
        <dbReference type="Rhea" id="RHEA:13065"/>
        <dbReference type="ChEBI" id="CHEBI:15377"/>
        <dbReference type="ChEBI" id="CHEBI:15378"/>
        <dbReference type="ChEBI" id="CHEBI:30616"/>
        <dbReference type="ChEBI" id="CHEBI:43474"/>
        <dbReference type="ChEBI" id="CHEBI:456216"/>
        <dbReference type="EC" id="5.6.2.4"/>
    </reaction>
</comment>
<proteinExistence type="inferred from homology"/>
<keyword evidence="6" id="KW-0238">DNA-binding</keyword>
<accession>A0A5C3KJA5</accession>
<dbReference type="PANTHER" id="PTHR11070:SF2">
    <property type="entry name" value="ATP-DEPENDENT DNA HELICASE SRS2"/>
    <property type="match status" value="1"/>
</dbReference>
<organism evidence="15 16">
    <name type="scientific">Coprinopsis marcescibilis</name>
    <name type="common">Agaric fungus</name>
    <name type="synonym">Psathyrella marcescibilis</name>
    <dbReference type="NCBI Taxonomy" id="230819"/>
    <lineage>
        <taxon>Eukaryota</taxon>
        <taxon>Fungi</taxon>
        <taxon>Dikarya</taxon>
        <taxon>Basidiomycota</taxon>
        <taxon>Agaricomycotina</taxon>
        <taxon>Agaricomycetes</taxon>
        <taxon>Agaricomycetidae</taxon>
        <taxon>Agaricales</taxon>
        <taxon>Agaricineae</taxon>
        <taxon>Psathyrellaceae</taxon>
        <taxon>Coprinopsis</taxon>
    </lineage>
</organism>
<evidence type="ECO:0000256" key="2">
    <source>
        <dbReference type="ARBA" id="ARBA00022741"/>
    </source>
</evidence>
<name>A0A5C3KJA5_COPMA</name>
<dbReference type="AlphaFoldDB" id="A0A5C3KJA5"/>
<dbReference type="PROSITE" id="PS51217">
    <property type="entry name" value="UVRD_HELICASE_CTER"/>
    <property type="match status" value="1"/>
</dbReference>
<keyword evidence="7" id="KW-0413">Isomerase</keyword>
<evidence type="ECO:0000256" key="1">
    <source>
        <dbReference type="ARBA" id="ARBA00009922"/>
    </source>
</evidence>
<dbReference type="Gene3D" id="1.10.486.10">
    <property type="entry name" value="PCRA, domain 4"/>
    <property type="match status" value="1"/>
</dbReference>
<keyword evidence="2 11" id="KW-0547">Nucleotide-binding</keyword>
<evidence type="ECO:0000256" key="5">
    <source>
        <dbReference type="ARBA" id="ARBA00022840"/>
    </source>
</evidence>
<gene>
    <name evidence="15" type="ORF">FA15DRAFT_759476</name>
</gene>
<dbReference type="InterPro" id="IPR027417">
    <property type="entry name" value="P-loop_NTPase"/>
</dbReference>
<dbReference type="PROSITE" id="PS51198">
    <property type="entry name" value="UVRD_HELICASE_ATP_BIND"/>
    <property type="match status" value="1"/>
</dbReference>
<feature type="binding site" evidence="11">
    <location>
        <begin position="29"/>
        <end position="36"/>
    </location>
    <ligand>
        <name>ATP</name>
        <dbReference type="ChEBI" id="CHEBI:30616"/>
    </ligand>
</feature>
<comment type="similarity">
    <text evidence="1">Belongs to the helicase family. UvrD subfamily.</text>
</comment>
<dbReference type="Gene3D" id="3.40.50.300">
    <property type="entry name" value="P-loop containing nucleotide triphosphate hydrolases"/>
    <property type="match status" value="2"/>
</dbReference>
<evidence type="ECO:0000256" key="11">
    <source>
        <dbReference type="PROSITE-ProRule" id="PRU00560"/>
    </source>
</evidence>
<dbReference type="EC" id="5.6.2.4" evidence="9"/>
<evidence type="ECO:0000256" key="4">
    <source>
        <dbReference type="ARBA" id="ARBA00022806"/>
    </source>
</evidence>
<dbReference type="InterPro" id="IPR014016">
    <property type="entry name" value="UvrD-like_ATP-bd"/>
</dbReference>
<comment type="catalytic activity">
    <reaction evidence="8">
        <text>Couples ATP hydrolysis with the unwinding of duplex DNA by translocating in the 3'-5' direction.</text>
        <dbReference type="EC" id="5.6.2.4"/>
    </reaction>
</comment>
<evidence type="ECO:0000256" key="10">
    <source>
        <dbReference type="ARBA" id="ARBA00048988"/>
    </source>
</evidence>
<dbReference type="PANTHER" id="PTHR11070">
    <property type="entry name" value="UVRD / RECB / PCRA DNA HELICASE FAMILY MEMBER"/>
    <property type="match status" value="1"/>
</dbReference>
<dbReference type="InterPro" id="IPR000212">
    <property type="entry name" value="DNA_helicase_UvrD/REP"/>
</dbReference>
<feature type="compositionally biased region" description="Low complexity" evidence="12">
    <location>
        <begin position="918"/>
        <end position="941"/>
    </location>
</feature>